<organism evidence="2 3">
    <name type="scientific">Pleurodeles waltl</name>
    <name type="common">Iberian ribbed newt</name>
    <dbReference type="NCBI Taxonomy" id="8319"/>
    <lineage>
        <taxon>Eukaryota</taxon>
        <taxon>Metazoa</taxon>
        <taxon>Chordata</taxon>
        <taxon>Craniata</taxon>
        <taxon>Vertebrata</taxon>
        <taxon>Euteleostomi</taxon>
        <taxon>Amphibia</taxon>
        <taxon>Batrachia</taxon>
        <taxon>Caudata</taxon>
        <taxon>Salamandroidea</taxon>
        <taxon>Salamandridae</taxon>
        <taxon>Pleurodelinae</taxon>
        <taxon>Pleurodeles</taxon>
    </lineage>
</organism>
<evidence type="ECO:0000313" key="2">
    <source>
        <dbReference type="EMBL" id="KAJ1101441.1"/>
    </source>
</evidence>
<feature type="region of interest" description="Disordered" evidence="1">
    <location>
        <begin position="1"/>
        <end position="176"/>
    </location>
</feature>
<dbReference type="EMBL" id="JANPWB010000014">
    <property type="protein sequence ID" value="KAJ1101441.1"/>
    <property type="molecule type" value="Genomic_DNA"/>
</dbReference>
<gene>
    <name evidence="2" type="ORF">NDU88_006509</name>
</gene>
<dbReference type="AlphaFoldDB" id="A0AAV7MDM4"/>
<sequence length="176" mass="19496">MAPKATRNPGDKTEEAKRTRVGRDKGEPAGVNKRLTSIVGIENLSEIEDSNNSYRETRENELDPPAEGKQFQTQQSDQIEQPERQNGEGTVNTSGPAAEKRDLHKSLRSPKRWGKTTGKDPQLVDWGKDSSNKFYSLTEESDFSSIDHSSGESEDSVTSEAGNKSSSNELTVRQVR</sequence>
<evidence type="ECO:0000256" key="1">
    <source>
        <dbReference type="SAM" id="MobiDB-lite"/>
    </source>
</evidence>
<accession>A0AAV7MDM4</accession>
<proteinExistence type="predicted"/>
<feature type="compositionally biased region" description="Basic and acidic residues" evidence="1">
    <location>
        <begin position="9"/>
        <end position="27"/>
    </location>
</feature>
<comment type="caution">
    <text evidence="2">The sequence shown here is derived from an EMBL/GenBank/DDBJ whole genome shotgun (WGS) entry which is preliminary data.</text>
</comment>
<protein>
    <submittedName>
        <fullName evidence="2">Uncharacterized protein</fullName>
    </submittedName>
</protein>
<keyword evidence="3" id="KW-1185">Reference proteome</keyword>
<feature type="compositionally biased region" description="Polar residues" evidence="1">
    <location>
        <begin position="158"/>
        <end position="176"/>
    </location>
</feature>
<dbReference type="Proteomes" id="UP001066276">
    <property type="component" value="Chromosome 10"/>
</dbReference>
<name>A0AAV7MDM4_PLEWA</name>
<feature type="compositionally biased region" description="Polar residues" evidence="1">
    <location>
        <begin position="70"/>
        <end position="79"/>
    </location>
</feature>
<reference evidence="2" key="1">
    <citation type="journal article" date="2022" name="bioRxiv">
        <title>Sequencing and chromosome-scale assembly of the giantPleurodeles waltlgenome.</title>
        <authorList>
            <person name="Brown T."/>
            <person name="Elewa A."/>
            <person name="Iarovenko S."/>
            <person name="Subramanian E."/>
            <person name="Araus A.J."/>
            <person name="Petzold A."/>
            <person name="Susuki M."/>
            <person name="Suzuki K.-i.T."/>
            <person name="Hayashi T."/>
            <person name="Toyoda A."/>
            <person name="Oliveira C."/>
            <person name="Osipova E."/>
            <person name="Leigh N.D."/>
            <person name="Simon A."/>
            <person name="Yun M.H."/>
        </authorList>
    </citation>
    <scope>NUCLEOTIDE SEQUENCE</scope>
    <source>
        <strain evidence="2">20211129_DDA</strain>
        <tissue evidence="2">Liver</tissue>
    </source>
</reference>
<evidence type="ECO:0000313" key="3">
    <source>
        <dbReference type="Proteomes" id="UP001066276"/>
    </source>
</evidence>